<evidence type="ECO:0008006" key="3">
    <source>
        <dbReference type="Google" id="ProtNLM"/>
    </source>
</evidence>
<reference evidence="2" key="1">
    <citation type="submission" date="2020-04" db="EMBL/GenBank/DDBJ databases">
        <authorList>
            <person name="Chiriac C."/>
            <person name="Salcher M."/>
            <person name="Ghai R."/>
            <person name="Kavagutti S V."/>
        </authorList>
    </citation>
    <scope>NUCLEOTIDE SEQUENCE</scope>
</reference>
<feature type="transmembrane region" description="Helical" evidence="1">
    <location>
        <begin position="78"/>
        <end position="97"/>
    </location>
</feature>
<accession>A0A6J5M4M0</accession>
<sequence>MGSKKMVEWPAALKGLAILMKHPLAVCSLMGALAGSAVIASYQKKEWVRIMLTNTAVAVALTPLVIRLVGEEPTPDTYAGFACIVALASHLVIKVCADRRIHNALVESAAHQIEKFGPDDK</sequence>
<evidence type="ECO:0000313" key="2">
    <source>
        <dbReference type="EMBL" id="CAB4141152.1"/>
    </source>
</evidence>
<protein>
    <recommendedName>
        <fullName evidence="3">Holin</fullName>
    </recommendedName>
</protein>
<keyword evidence="1" id="KW-1133">Transmembrane helix</keyword>
<proteinExistence type="predicted"/>
<dbReference type="EMBL" id="LR796387">
    <property type="protein sequence ID" value="CAB4141152.1"/>
    <property type="molecule type" value="Genomic_DNA"/>
</dbReference>
<gene>
    <name evidence="2" type="ORF">UFOVP412_48</name>
</gene>
<keyword evidence="1" id="KW-0812">Transmembrane</keyword>
<evidence type="ECO:0000256" key="1">
    <source>
        <dbReference type="SAM" id="Phobius"/>
    </source>
</evidence>
<organism evidence="2">
    <name type="scientific">uncultured Caudovirales phage</name>
    <dbReference type="NCBI Taxonomy" id="2100421"/>
    <lineage>
        <taxon>Viruses</taxon>
        <taxon>Duplodnaviria</taxon>
        <taxon>Heunggongvirae</taxon>
        <taxon>Uroviricota</taxon>
        <taxon>Caudoviricetes</taxon>
        <taxon>Peduoviridae</taxon>
        <taxon>Maltschvirus</taxon>
        <taxon>Maltschvirus maltsch</taxon>
    </lineage>
</organism>
<keyword evidence="1" id="KW-0472">Membrane</keyword>
<feature type="transmembrane region" description="Helical" evidence="1">
    <location>
        <begin position="47"/>
        <end position="66"/>
    </location>
</feature>
<feature type="transmembrane region" description="Helical" evidence="1">
    <location>
        <begin position="20"/>
        <end position="40"/>
    </location>
</feature>
<name>A0A6J5M4M0_9CAUD</name>